<evidence type="ECO:0000256" key="2">
    <source>
        <dbReference type="ARBA" id="ARBA00022723"/>
    </source>
</evidence>
<evidence type="ECO:0000256" key="3">
    <source>
        <dbReference type="ARBA" id="ARBA00022737"/>
    </source>
</evidence>
<evidence type="ECO:0000256" key="6">
    <source>
        <dbReference type="ARBA" id="ARBA00023015"/>
    </source>
</evidence>
<dbReference type="SUPFAM" id="SSF57667">
    <property type="entry name" value="beta-beta-alpha zinc fingers"/>
    <property type="match status" value="2"/>
</dbReference>
<evidence type="ECO:0000256" key="4">
    <source>
        <dbReference type="ARBA" id="ARBA00022771"/>
    </source>
</evidence>
<keyword evidence="7" id="KW-0804">Transcription</keyword>
<dbReference type="InterPro" id="IPR013087">
    <property type="entry name" value="Znf_C2H2_type"/>
</dbReference>
<dbReference type="PROSITE" id="PS00028">
    <property type="entry name" value="ZINC_FINGER_C2H2_1"/>
    <property type="match status" value="1"/>
</dbReference>
<dbReference type="AlphaFoldDB" id="A0A8C6T7Q5"/>
<reference evidence="11" key="2">
    <citation type="submission" date="2025-09" db="UniProtKB">
        <authorList>
            <consortium name="Ensembl"/>
        </authorList>
    </citation>
    <scope>IDENTIFICATION</scope>
</reference>
<dbReference type="GO" id="GO:0000978">
    <property type="term" value="F:RNA polymerase II cis-regulatory region sequence-specific DNA binding"/>
    <property type="evidence" value="ECO:0007669"/>
    <property type="project" value="TreeGrafter"/>
</dbReference>
<dbReference type="Gene3D" id="3.30.160.60">
    <property type="entry name" value="Classic Zinc Finger"/>
    <property type="match status" value="2"/>
</dbReference>
<dbReference type="InterPro" id="IPR036236">
    <property type="entry name" value="Znf_C2H2_sf"/>
</dbReference>
<dbReference type="GO" id="GO:0005634">
    <property type="term" value="C:nucleus"/>
    <property type="evidence" value="ECO:0007669"/>
    <property type="project" value="UniProtKB-SubCell"/>
</dbReference>
<reference evidence="11" key="1">
    <citation type="submission" date="2025-08" db="UniProtKB">
        <authorList>
            <consortium name="Ensembl"/>
        </authorList>
    </citation>
    <scope>IDENTIFICATION</scope>
</reference>
<feature type="domain" description="C2H2-type" evidence="10">
    <location>
        <begin position="177"/>
        <end position="216"/>
    </location>
</feature>
<feature type="domain" description="C2H2-type" evidence="10">
    <location>
        <begin position="222"/>
        <end position="249"/>
    </location>
</feature>
<evidence type="ECO:0000256" key="5">
    <source>
        <dbReference type="ARBA" id="ARBA00022833"/>
    </source>
</evidence>
<dbReference type="SMART" id="SM00355">
    <property type="entry name" value="ZnF_C2H2"/>
    <property type="match status" value="3"/>
</dbReference>
<keyword evidence="5" id="KW-0862">Zinc</keyword>
<dbReference type="GO" id="GO:0017053">
    <property type="term" value="C:transcription repressor complex"/>
    <property type="evidence" value="ECO:0007669"/>
    <property type="project" value="TreeGrafter"/>
</dbReference>
<dbReference type="PROSITE" id="PS50157">
    <property type="entry name" value="ZINC_FINGER_C2H2_2"/>
    <property type="match status" value="2"/>
</dbReference>
<dbReference type="Pfam" id="PF00096">
    <property type="entry name" value="zf-C2H2"/>
    <property type="match status" value="1"/>
</dbReference>
<sequence>MPRGLMIKRRKGVSVVSYRVRTEEQQEPGLSSLFPGTLPPRTQTPLVPLWTPSRPAPVQFGNPEAVHVLHSPTRPVSREHERRFSPVTPECWATHAALPEPESGLARQITSTRTDPGARRKTPVRRLQVRDDVTTSPVLGLKIKEAPPERRAPAALVGLVCQLCREAFPEPLALAQHRCSRIVRVEYRCDCGKAFGCSANLASHRRWHRPHSDSDSAEDAAHECAHCGKRFKRLASLRKHEARHEEAAPINLSHRAAANKCHIKSLFFYPEHDHFS</sequence>
<evidence type="ECO:0000259" key="10">
    <source>
        <dbReference type="PROSITE" id="PS50157"/>
    </source>
</evidence>
<protein>
    <submittedName>
        <fullName evidence="11">INSM transcriptional repressor 1</fullName>
    </submittedName>
</protein>
<dbReference type="GO" id="GO:0010564">
    <property type="term" value="P:regulation of cell cycle process"/>
    <property type="evidence" value="ECO:0007669"/>
    <property type="project" value="TreeGrafter"/>
</dbReference>
<name>A0A8C6T7Q5_9GOBI</name>
<dbReference type="Ensembl" id="ENSNMLT00000019156.1">
    <property type="protein sequence ID" value="ENSNMLP00000017033.1"/>
    <property type="gene ID" value="ENSNMLG00000011254.1"/>
</dbReference>
<dbReference type="InterPro" id="IPR042972">
    <property type="entry name" value="INSM1/2"/>
</dbReference>
<comment type="subcellular location">
    <subcellularLocation>
        <location evidence="1">Nucleus</location>
    </subcellularLocation>
</comment>
<keyword evidence="8" id="KW-0539">Nucleus</keyword>
<dbReference type="GO" id="GO:0030182">
    <property type="term" value="P:neuron differentiation"/>
    <property type="evidence" value="ECO:0007669"/>
    <property type="project" value="TreeGrafter"/>
</dbReference>
<evidence type="ECO:0000256" key="1">
    <source>
        <dbReference type="ARBA" id="ARBA00004123"/>
    </source>
</evidence>
<keyword evidence="4 9" id="KW-0863">Zinc-finger</keyword>
<evidence type="ECO:0000256" key="9">
    <source>
        <dbReference type="PROSITE-ProRule" id="PRU00042"/>
    </source>
</evidence>
<dbReference type="PANTHER" id="PTHR15065">
    <property type="entry name" value="INSULINOMA-ASSOCIATED 1"/>
    <property type="match status" value="1"/>
</dbReference>
<evidence type="ECO:0000313" key="12">
    <source>
        <dbReference type="Proteomes" id="UP000694523"/>
    </source>
</evidence>
<keyword evidence="6" id="KW-0805">Transcription regulation</keyword>
<dbReference type="GO" id="GO:0008270">
    <property type="term" value="F:zinc ion binding"/>
    <property type="evidence" value="ECO:0007669"/>
    <property type="project" value="UniProtKB-KW"/>
</dbReference>
<keyword evidence="12" id="KW-1185">Reference proteome</keyword>
<dbReference type="PANTHER" id="PTHR15065:SF4">
    <property type="entry name" value="LD18634P"/>
    <property type="match status" value="1"/>
</dbReference>
<evidence type="ECO:0000256" key="7">
    <source>
        <dbReference type="ARBA" id="ARBA00023163"/>
    </source>
</evidence>
<accession>A0A8C6T7Q5</accession>
<dbReference type="Proteomes" id="UP000694523">
    <property type="component" value="Unplaced"/>
</dbReference>
<proteinExistence type="predicted"/>
<organism evidence="11 12">
    <name type="scientific">Neogobius melanostomus</name>
    <name type="common">round goby</name>
    <dbReference type="NCBI Taxonomy" id="47308"/>
    <lineage>
        <taxon>Eukaryota</taxon>
        <taxon>Metazoa</taxon>
        <taxon>Chordata</taxon>
        <taxon>Craniata</taxon>
        <taxon>Vertebrata</taxon>
        <taxon>Euteleostomi</taxon>
        <taxon>Actinopterygii</taxon>
        <taxon>Neopterygii</taxon>
        <taxon>Teleostei</taxon>
        <taxon>Neoteleostei</taxon>
        <taxon>Acanthomorphata</taxon>
        <taxon>Gobiaria</taxon>
        <taxon>Gobiiformes</taxon>
        <taxon>Gobioidei</taxon>
        <taxon>Gobiidae</taxon>
        <taxon>Benthophilinae</taxon>
        <taxon>Neogobiini</taxon>
        <taxon>Neogobius</taxon>
    </lineage>
</organism>
<keyword evidence="3" id="KW-0677">Repeat</keyword>
<dbReference type="GO" id="GO:0001227">
    <property type="term" value="F:DNA-binding transcription repressor activity, RNA polymerase II-specific"/>
    <property type="evidence" value="ECO:0007669"/>
    <property type="project" value="TreeGrafter"/>
</dbReference>
<keyword evidence="2" id="KW-0479">Metal-binding</keyword>
<evidence type="ECO:0000256" key="8">
    <source>
        <dbReference type="ARBA" id="ARBA00023242"/>
    </source>
</evidence>
<evidence type="ECO:0000313" key="11">
    <source>
        <dbReference type="Ensembl" id="ENSNMLP00000017033.1"/>
    </source>
</evidence>